<evidence type="ECO:0008006" key="3">
    <source>
        <dbReference type="Google" id="ProtNLM"/>
    </source>
</evidence>
<name>A0A2S0L4A3_9FIRM</name>
<dbReference type="GeneID" id="78391427"/>
<dbReference type="Pfam" id="PF13646">
    <property type="entry name" value="HEAT_2"/>
    <property type="match status" value="1"/>
</dbReference>
<keyword evidence="2" id="KW-1185">Reference proteome</keyword>
<sequence length="263" mass="30231">MAAEAVDKIKKDINDEKTRRSNLTRADLEKSYLELESNDFDSGMRIKFAADLAESNEISYHYELIIKDWELNLNLHLENGFYKHDREGIVLLFGKLDENIDEKVKVYTAYLLAKALSQLKHREFYLPFCNKACDILVSLLDTNDDNLRCKVIIAIGFIGASNEIELLAHQLLYDEEALCRAWSASSLMQMMFHRVKIEELQERTKLSFLEGISSEMDLYTSGIMIEAAQTIFGKRWISSSAVESEEPAAIEKARKSAVRFLRK</sequence>
<proteinExistence type="predicted"/>
<dbReference type="EMBL" id="CP027228">
    <property type="protein sequence ID" value="AVM48054.1"/>
    <property type="molecule type" value="Genomic_DNA"/>
</dbReference>
<accession>A0A2S0L4A3</accession>
<dbReference type="SUPFAM" id="SSF48371">
    <property type="entry name" value="ARM repeat"/>
    <property type="match status" value="1"/>
</dbReference>
<dbReference type="AlphaFoldDB" id="A0A2S0L4A3"/>
<protein>
    <recommendedName>
        <fullName evidence="3">HEAT repeat domain-containing protein</fullName>
    </recommendedName>
</protein>
<gene>
    <name evidence="1" type="ORF">C5Q96_04035</name>
</gene>
<reference evidence="2" key="1">
    <citation type="submission" date="2018-02" db="EMBL/GenBank/DDBJ databases">
        <authorList>
            <person name="Holder M.E."/>
            <person name="Ajami N.J."/>
            <person name="Petrosino J.F."/>
        </authorList>
    </citation>
    <scope>NUCLEOTIDE SEQUENCE [LARGE SCALE GENOMIC DNA]</scope>
    <source>
        <strain evidence="2">CCUG 47132</strain>
    </source>
</reference>
<dbReference type="RefSeq" id="WP_106057130.1">
    <property type="nucleotide sequence ID" value="NZ_CAUSVY010000002.1"/>
</dbReference>
<dbReference type="KEGG" id="mdv:C5Q96_04035"/>
<dbReference type="Gene3D" id="1.25.10.10">
    <property type="entry name" value="Leucine-rich Repeat Variant"/>
    <property type="match status" value="1"/>
</dbReference>
<organism evidence="1 2">
    <name type="scientific">Mogibacterium diversum</name>
    <dbReference type="NCBI Taxonomy" id="114527"/>
    <lineage>
        <taxon>Bacteria</taxon>
        <taxon>Bacillati</taxon>
        <taxon>Bacillota</taxon>
        <taxon>Clostridia</taxon>
        <taxon>Peptostreptococcales</taxon>
        <taxon>Anaerovoracaceae</taxon>
        <taxon>Mogibacterium</taxon>
    </lineage>
</organism>
<evidence type="ECO:0000313" key="2">
    <source>
        <dbReference type="Proteomes" id="UP000237883"/>
    </source>
</evidence>
<dbReference type="OrthoDB" id="8847851at2"/>
<dbReference type="Proteomes" id="UP000237883">
    <property type="component" value="Chromosome"/>
</dbReference>
<evidence type="ECO:0000313" key="1">
    <source>
        <dbReference type="EMBL" id="AVM48054.1"/>
    </source>
</evidence>
<dbReference type="InterPro" id="IPR011989">
    <property type="entry name" value="ARM-like"/>
</dbReference>
<dbReference type="InterPro" id="IPR016024">
    <property type="entry name" value="ARM-type_fold"/>
</dbReference>